<sequence>MDKRGKGTTNARLFPRPDAGGSNRHVPTVANHGSNWQPKIRKQPVLALERLVRALEGLGKKDKFLAQTLLNERDARRPVKQVAGKQPYADLDETLAETLG</sequence>
<evidence type="ECO:0000256" key="1">
    <source>
        <dbReference type="SAM" id="MobiDB-lite"/>
    </source>
</evidence>
<feature type="region of interest" description="Disordered" evidence="1">
    <location>
        <begin position="78"/>
        <end position="100"/>
    </location>
</feature>
<dbReference type="EMBL" id="JBHFFA010000002">
    <property type="protein sequence ID" value="KAL2644990.1"/>
    <property type="molecule type" value="Genomic_DNA"/>
</dbReference>
<evidence type="ECO:0000313" key="3">
    <source>
        <dbReference type="Proteomes" id="UP001605036"/>
    </source>
</evidence>
<keyword evidence="3" id="KW-1185">Reference proteome</keyword>
<evidence type="ECO:0000313" key="2">
    <source>
        <dbReference type="EMBL" id="KAL2644990.1"/>
    </source>
</evidence>
<organism evidence="2 3">
    <name type="scientific">Riccia fluitans</name>
    <dbReference type="NCBI Taxonomy" id="41844"/>
    <lineage>
        <taxon>Eukaryota</taxon>
        <taxon>Viridiplantae</taxon>
        <taxon>Streptophyta</taxon>
        <taxon>Embryophyta</taxon>
        <taxon>Marchantiophyta</taxon>
        <taxon>Marchantiopsida</taxon>
        <taxon>Marchantiidae</taxon>
        <taxon>Marchantiales</taxon>
        <taxon>Ricciaceae</taxon>
        <taxon>Riccia</taxon>
    </lineage>
</organism>
<feature type="region of interest" description="Disordered" evidence="1">
    <location>
        <begin position="1"/>
        <end position="37"/>
    </location>
</feature>
<dbReference type="AlphaFoldDB" id="A0ABD1ZC14"/>
<comment type="caution">
    <text evidence="2">The sequence shown here is derived from an EMBL/GenBank/DDBJ whole genome shotgun (WGS) entry which is preliminary data.</text>
</comment>
<protein>
    <submittedName>
        <fullName evidence="2">Uncharacterized protein</fullName>
    </submittedName>
</protein>
<proteinExistence type="predicted"/>
<name>A0ABD1ZC14_9MARC</name>
<reference evidence="2 3" key="1">
    <citation type="submission" date="2024-09" db="EMBL/GenBank/DDBJ databases">
        <title>Chromosome-scale assembly of Riccia fluitans.</title>
        <authorList>
            <person name="Paukszto L."/>
            <person name="Sawicki J."/>
            <person name="Karawczyk K."/>
            <person name="Piernik-Szablinska J."/>
            <person name="Szczecinska M."/>
            <person name="Mazdziarz M."/>
        </authorList>
    </citation>
    <scope>NUCLEOTIDE SEQUENCE [LARGE SCALE GENOMIC DNA]</scope>
    <source>
        <strain evidence="2">Rf_01</strain>
        <tissue evidence="2">Aerial parts of the thallus</tissue>
    </source>
</reference>
<feature type="compositionally biased region" description="Acidic residues" evidence="1">
    <location>
        <begin position="90"/>
        <end position="100"/>
    </location>
</feature>
<dbReference type="Proteomes" id="UP001605036">
    <property type="component" value="Unassembled WGS sequence"/>
</dbReference>
<gene>
    <name evidence="2" type="ORF">R1flu_012577</name>
</gene>
<accession>A0ABD1ZC14</accession>